<gene>
    <name evidence="2" type="ORF">M440DRAFT_1460219</name>
</gene>
<proteinExistence type="predicted"/>
<feature type="region of interest" description="Disordered" evidence="1">
    <location>
        <begin position="106"/>
        <end position="136"/>
    </location>
</feature>
<name>A0A2T4CFA5_TRILO</name>
<feature type="region of interest" description="Disordered" evidence="1">
    <location>
        <begin position="177"/>
        <end position="200"/>
    </location>
</feature>
<protein>
    <submittedName>
        <fullName evidence="2">Uncharacterized protein</fullName>
    </submittedName>
</protein>
<feature type="compositionally biased region" description="Polar residues" evidence="1">
    <location>
        <begin position="108"/>
        <end position="120"/>
    </location>
</feature>
<dbReference type="EMBL" id="KZ679127">
    <property type="protein sequence ID" value="PTB80212.1"/>
    <property type="molecule type" value="Genomic_DNA"/>
</dbReference>
<dbReference type="Proteomes" id="UP000240760">
    <property type="component" value="Unassembled WGS sequence"/>
</dbReference>
<organism evidence="2 3">
    <name type="scientific">Trichoderma longibrachiatum ATCC 18648</name>
    <dbReference type="NCBI Taxonomy" id="983965"/>
    <lineage>
        <taxon>Eukaryota</taxon>
        <taxon>Fungi</taxon>
        <taxon>Dikarya</taxon>
        <taxon>Ascomycota</taxon>
        <taxon>Pezizomycotina</taxon>
        <taxon>Sordariomycetes</taxon>
        <taxon>Hypocreomycetidae</taxon>
        <taxon>Hypocreales</taxon>
        <taxon>Hypocreaceae</taxon>
        <taxon>Trichoderma</taxon>
    </lineage>
</organism>
<accession>A0A2T4CFA5</accession>
<evidence type="ECO:0000313" key="3">
    <source>
        <dbReference type="Proteomes" id="UP000240760"/>
    </source>
</evidence>
<sequence length="200" mass="22103">MALSVQCLCACTVQRILHCIAARPSQTCKHLETCSDLSPKGTLDRAHLMLTPCLAGHIERQEMQVKTHWTSIASSKAEQTGTTRDVIIDDVYERYAHSPTGPLGLIAQNFTTQPTGSTTPRLKYGDSYQRRHTRQDTKKMEASECMRQLAEVAIRCLAIAYTYLTMSEGANHHSSLHELKPGVGHKPIDCISPRPLGSST</sequence>
<dbReference type="AlphaFoldDB" id="A0A2T4CFA5"/>
<evidence type="ECO:0000256" key="1">
    <source>
        <dbReference type="SAM" id="MobiDB-lite"/>
    </source>
</evidence>
<evidence type="ECO:0000313" key="2">
    <source>
        <dbReference type="EMBL" id="PTB80212.1"/>
    </source>
</evidence>
<reference evidence="2 3" key="1">
    <citation type="submission" date="2016-07" db="EMBL/GenBank/DDBJ databases">
        <title>Multiple horizontal gene transfer events from other fungi enriched the ability of initially mycotrophic Trichoderma (Ascomycota) to feed on dead plant biomass.</title>
        <authorList>
            <consortium name="DOE Joint Genome Institute"/>
            <person name="Aerts A."/>
            <person name="Atanasova L."/>
            <person name="Chenthamara K."/>
            <person name="Zhang J."/>
            <person name="Grujic M."/>
            <person name="Henrissat B."/>
            <person name="Kuo A."/>
            <person name="Salamov A."/>
            <person name="Lipzen A."/>
            <person name="Labutti K."/>
            <person name="Barry K."/>
            <person name="Miao Y."/>
            <person name="Rahimi M.J."/>
            <person name="Shen Q."/>
            <person name="Grigoriev I.V."/>
            <person name="Kubicek C.P."/>
            <person name="Druzhinina I.S."/>
        </authorList>
    </citation>
    <scope>NUCLEOTIDE SEQUENCE [LARGE SCALE GENOMIC DNA]</scope>
    <source>
        <strain evidence="2 3">ATCC 18648</strain>
    </source>
</reference>
<keyword evidence="3" id="KW-1185">Reference proteome</keyword>